<accession>A0AA38LY05</accession>
<dbReference type="GeneID" id="77728256"/>
<dbReference type="GO" id="GO:0006289">
    <property type="term" value="P:nucleotide-excision repair"/>
    <property type="evidence" value="ECO:0007669"/>
    <property type="project" value="InterPro"/>
</dbReference>
<dbReference type="Pfam" id="PF03909">
    <property type="entry name" value="BSD"/>
    <property type="match status" value="1"/>
</dbReference>
<evidence type="ECO:0000256" key="6">
    <source>
        <dbReference type="ARBA" id="ARBA00023242"/>
    </source>
</evidence>
<dbReference type="Gene3D" id="6.10.140.1200">
    <property type="match status" value="1"/>
</dbReference>
<dbReference type="RefSeq" id="XP_052949060.1">
    <property type="nucleotide sequence ID" value="XM_053089051.1"/>
</dbReference>
<gene>
    <name evidence="9" type="ORF">MKK02DRAFT_34989</name>
</gene>
<evidence type="ECO:0000256" key="7">
    <source>
        <dbReference type="SAM" id="MobiDB-lite"/>
    </source>
</evidence>
<evidence type="ECO:0000313" key="10">
    <source>
        <dbReference type="Proteomes" id="UP001164286"/>
    </source>
</evidence>
<comment type="subcellular location">
    <subcellularLocation>
        <location evidence="1">Nucleus</location>
    </subcellularLocation>
</comment>
<dbReference type="InterPro" id="IPR013876">
    <property type="entry name" value="TFIIH_BTF_p62_N"/>
</dbReference>
<dbReference type="CDD" id="cd13229">
    <property type="entry name" value="PH_TFIIH"/>
    <property type="match status" value="1"/>
</dbReference>
<keyword evidence="6" id="KW-0539">Nucleus</keyword>
<dbReference type="SUPFAM" id="SSF140383">
    <property type="entry name" value="BSD domain-like"/>
    <property type="match status" value="2"/>
</dbReference>
<dbReference type="EMBL" id="JAKWFO010000001">
    <property type="protein sequence ID" value="KAI9639283.1"/>
    <property type="molecule type" value="Genomic_DNA"/>
</dbReference>
<keyword evidence="3" id="KW-0677">Repeat</keyword>
<dbReference type="SMART" id="SM00751">
    <property type="entry name" value="BSD"/>
    <property type="match status" value="2"/>
</dbReference>
<sequence length="652" mass="70371">MTDPQAVRRYDADFKSTPGMLSITASHIAWNPSTANAMDRQQQNMNRVTNMLASKAGKPKISLKLVFKDDVPAGGLLFTFTAASKEEDRKAVQDILIPFVSANKGIPVGAAPTPVAGPSGPTTATAALVSGAAGSSGAPSPGTPVGTPSAVSKGKRKAEDTLMTPAKKAETKLKMRVLNKNSNLKALHRELVMGGQISEKEFWEGREALIQAEGLAQSLKPGRPSRLLDDRFDLDASRNKSSGSGTGVGVKQNKETGPMILNITKDLTREIFEEFPVVQDAYARYVPGISEAEFWTRYFTSRLWEQHRASVRKSTNEEVNKKNDDIFDRYLEEPDWNQAPRRDAAAPVVRFLDLAATEEDHGDSDTVRDHTMQAGRERSSLPLIRRFNEHSNKLLRRGNDGRAQNGGADGDEADELDIYGEIDLEDLHGPAAPQTIALDVQGGDMVAERREGAVAKGIMPGRRNLELVDIASDQALHIRLWNADLSGVSLPNPISPQDREMGLSSEQQEAEKRFAAQRDGVQGAMMAVKGLHRASNAETAIKDPLPQNILDAMRSCHNAATEFLRQYWSAVLPTPSAALGAGTAATSDATKAAKADKMAGYLRLTEGKVEAVVQTAQVAGVDVGRVKAALAPTMGAVNVALERESRRTGTVI</sequence>
<evidence type="ECO:0000256" key="4">
    <source>
        <dbReference type="ARBA" id="ARBA00023015"/>
    </source>
</evidence>
<feature type="region of interest" description="Disordered" evidence="7">
    <location>
        <begin position="130"/>
        <end position="161"/>
    </location>
</feature>
<dbReference type="GO" id="GO:0000439">
    <property type="term" value="C:transcription factor TFIIH core complex"/>
    <property type="evidence" value="ECO:0007669"/>
    <property type="project" value="InterPro"/>
</dbReference>
<keyword evidence="10" id="KW-1185">Reference proteome</keyword>
<protein>
    <submittedName>
        <fullName evidence="9">TFIIH p62 subunit, N-terminal domain-containing protein</fullName>
    </submittedName>
</protein>
<reference evidence="9" key="1">
    <citation type="journal article" date="2022" name="G3 (Bethesda)">
        <title>High quality genome of the basidiomycete yeast Dioszegia hungarica PDD-24b-2 isolated from cloud water.</title>
        <authorList>
            <person name="Jarrige D."/>
            <person name="Haridas S."/>
            <person name="Bleykasten-Grosshans C."/>
            <person name="Joly M."/>
            <person name="Nadalig T."/>
            <person name="Sancelme M."/>
            <person name="Vuilleumier S."/>
            <person name="Grigoriev I.V."/>
            <person name="Amato P."/>
            <person name="Bringel F."/>
        </authorList>
    </citation>
    <scope>NUCLEOTIDE SEQUENCE</scope>
    <source>
        <strain evidence="9">PDD-24b-2</strain>
    </source>
</reference>
<dbReference type="SUPFAM" id="SSF50729">
    <property type="entry name" value="PH domain-like"/>
    <property type="match status" value="1"/>
</dbReference>
<evidence type="ECO:0000313" key="9">
    <source>
        <dbReference type="EMBL" id="KAI9639283.1"/>
    </source>
</evidence>
<name>A0AA38LY05_9TREE</name>
<evidence type="ECO:0000256" key="3">
    <source>
        <dbReference type="ARBA" id="ARBA00022737"/>
    </source>
</evidence>
<keyword evidence="5" id="KW-0804">Transcription</keyword>
<keyword evidence="4" id="KW-0805">Transcription regulation</keyword>
<evidence type="ECO:0000256" key="5">
    <source>
        <dbReference type="ARBA" id="ARBA00023163"/>
    </source>
</evidence>
<dbReference type="GO" id="GO:0006351">
    <property type="term" value="P:DNA-templated transcription"/>
    <property type="evidence" value="ECO:0007669"/>
    <property type="project" value="InterPro"/>
</dbReference>
<dbReference type="Gene3D" id="2.30.29.30">
    <property type="entry name" value="Pleckstrin-homology domain (PH domain)/Phosphotyrosine-binding domain (PTB)"/>
    <property type="match status" value="1"/>
</dbReference>
<feature type="domain" description="BSD" evidence="8">
    <location>
        <begin position="255"/>
        <end position="306"/>
    </location>
</feature>
<dbReference type="InterPro" id="IPR011993">
    <property type="entry name" value="PH-like_dom_sf"/>
</dbReference>
<evidence type="ECO:0000256" key="2">
    <source>
        <dbReference type="ARBA" id="ARBA00009448"/>
    </source>
</evidence>
<dbReference type="PROSITE" id="PS50858">
    <property type="entry name" value="BSD"/>
    <property type="match status" value="2"/>
</dbReference>
<dbReference type="InterPro" id="IPR005607">
    <property type="entry name" value="BSD_dom"/>
</dbReference>
<comment type="caution">
    <text evidence="9">The sequence shown here is derived from an EMBL/GenBank/DDBJ whole genome shotgun (WGS) entry which is preliminary data.</text>
</comment>
<feature type="domain" description="BSD" evidence="8">
    <location>
        <begin position="158"/>
        <end position="203"/>
    </location>
</feature>
<feature type="compositionally biased region" description="Low complexity" evidence="7">
    <location>
        <begin position="130"/>
        <end position="150"/>
    </location>
</feature>
<dbReference type="Proteomes" id="UP001164286">
    <property type="component" value="Unassembled WGS sequence"/>
</dbReference>
<organism evidence="9 10">
    <name type="scientific">Dioszegia hungarica</name>
    <dbReference type="NCBI Taxonomy" id="4972"/>
    <lineage>
        <taxon>Eukaryota</taxon>
        <taxon>Fungi</taxon>
        <taxon>Dikarya</taxon>
        <taxon>Basidiomycota</taxon>
        <taxon>Agaricomycotina</taxon>
        <taxon>Tremellomycetes</taxon>
        <taxon>Tremellales</taxon>
        <taxon>Bulleribasidiaceae</taxon>
        <taxon>Dioszegia</taxon>
    </lineage>
</organism>
<evidence type="ECO:0000259" key="8">
    <source>
        <dbReference type="PROSITE" id="PS50858"/>
    </source>
</evidence>
<dbReference type="PANTHER" id="PTHR12856">
    <property type="entry name" value="TRANSCRIPTION INITIATION FACTOR IIH-RELATED"/>
    <property type="match status" value="1"/>
</dbReference>
<dbReference type="InterPro" id="IPR035925">
    <property type="entry name" value="BSD_dom_sf"/>
</dbReference>
<evidence type="ECO:0000256" key="1">
    <source>
        <dbReference type="ARBA" id="ARBA00004123"/>
    </source>
</evidence>
<dbReference type="InterPro" id="IPR027079">
    <property type="entry name" value="Tfb1/GTF2H1"/>
</dbReference>
<dbReference type="Pfam" id="PF08567">
    <property type="entry name" value="PH_TFIIH"/>
    <property type="match status" value="1"/>
</dbReference>
<comment type="similarity">
    <text evidence="2">Belongs to the TFB1 family.</text>
</comment>
<proteinExistence type="inferred from homology"/>
<dbReference type="AlphaFoldDB" id="A0AA38LY05"/>